<keyword evidence="2" id="KW-0533">Nickel</keyword>
<name>A0A387JU56_9SPIR</name>
<dbReference type="Pfam" id="PF19436">
    <property type="entry name" value="ACS_CODH_B_C"/>
    <property type="match status" value="1"/>
</dbReference>
<evidence type="ECO:0000259" key="7">
    <source>
        <dbReference type="Pfam" id="PF18537"/>
    </source>
</evidence>
<dbReference type="NCBIfam" id="NF007078">
    <property type="entry name" value="PRK09529.1"/>
    <property type="match status" value="1"/>
</dbReference>
<dbReference type="PANTHER" id="PTHR42281:SF1">
    <property type="entry name" value="ACETYL-COA DECARBONYLASE_SYNTHASE COMPLEX SUBUNIT BETA 1"/>
    <property type="match status" value="1"/>
</dbReference>
<feature type="domain" description="CO dehydrogenase/acetyl-CoA synthase complex beta subunit C-terminal" evidence="8">
    <location>
        <begin position="470"/>
        <end position="714"/>
    </location>
</feature>
<dbReference type="GO" id="GO:0043885">
    <property type="term" value="F:anaerobic carbon-monoxide dehydrogenase activity"/>
    <property type="evidence" value="ECO:0007669"/>
    <property type="project" value="InterPro"/>
</dbReference>
<dbReference type="NCBIfam" id="NF040764">
    <property type="entry name" value="CODH_ACS_al_bet"/>
    <property type="match status" value="1"/>
</dbReference>
<evidence type="ECO:0000256" key="3">
    <source>
        <dbReference type="ARBA" id="ARBA00022679"/>
    </source>
</evidence>
<keyword evidence="5" id="KW-0408">Iron</keyword>
<keyword evidence="6" id="KW-0411">Iron-sulfur</keyword>
<reference evidence="9" key="1">
    <citation type="journal article" date="2019" name="ISME J.">
        <title>Genome analyses of uncultured TG2/ZB3 bacteria in 'Margulisbacteria' specifically attached to ectosymbiotic spirochetes of protists in the termite gut.</title>
        <authorList>
            <person name="Utami Y.D."/>
            <person name="Kuwahara H."/>
            <person name="Igai K."/>
            <person name="Murakami T."/>
            <person name="Sugaya K."/>
            <person name="Morikawa T."/>
            <person name="Nagura Y."/>
            <person name="Yuki M."/>
            <person name="Deevong P."/>
            <person name="Inoue T."/>
            <person name="Kihara K."/>
            <person name="Lo N."/>
            <person name="Yamada A."/>
            <person name="Ohkuma M."/>
            <person name="Hongoh Y."/>
        </authorList>
    </citation>
    <scope>NUCLEOTIDE SEQUENCE</scope>
    <source>
        <strain evidence="9">NkOx-clu11_07</strain>
    </source>
</reference>
<dbReference type="InterPro" id="IPR011254">
    <property type="entry name" value="Prismane-like_sf"/>
</dbReference>
<dbReference type="PANTHER" id="PTHR42281">
    <property type="match status" value="1"/>
</dbReference>
<dbReference type="EMBL" id="LC387963">
    <property type="protein sequence ID" value="BBE38043.1"/>
    <property type="molecule type" value="Genomic_DNA"/>
</dbReference>
<evidence type="ECO:0000256" key="6">
    <source>
        <dbReference type="ARBA" id="ARBA00023014"/>
    </source>
</evidence>
<dbReference type="Pfam" id="PF18537">
    <property type="entry name" value="CODH_A_N"/>
    <property type="match status" value="1"/>
</dbReference>
<dbReference type="AlphaFoldDB" id="A0A387JU56"/>
<dbReference type="InterPro" id="IPR038571">
    <property type="entry name" value="CO_DH/Ac-CoA_synth_bsu_3_sf"/>
</dbReference>
<keyword evidence="3" id="KW-0808">Transferase</keyword>
<dbReference type="Pfam" id="PF03598">
    <property type="entry name" value="CdhC"/>
    <property type="match status" value="1"/>
</dbReference>
<dbReference type="InterPro" id="IPR045822">
    <property type="entry name" value="ACS_CODH_B_C"/>
</dbReference>
<feature type="domain" description="Carbon monoxide dehydrogenase subunit alpha ,N-terminal" evidence="7">
    <location>
        <begin position="20"/>
        <end position="102"/>
    </location>
</feature>
<dbReference type="InterPro" id="IPR016099">
    <property type="entry name" value="Prismane-like_a/b-sand"/>
</dbReference>
<dbReference type="NCBIfam" id="NF003379">
    <property type="entry name" value="PRK04456.1"/>
    <property type="match status" value="1"/>
</dbReference>
<organism evidence="9">
    <name type="scientific">uncultured Treponema sp</name>
    <dbReference type="NCBI Taxonomy" id="162155"/>
    <lineage>
        <taxon>Bacteria</taxon>
        <taxon>Pseudomonadati</taxon>
        <taxon>Spirochaetota</taxon>
        <taxon>Spirochaetia</taxon>
        <taxon>Spirochaetales</taxon>
        <taxon>Treponemataceae</taxon>
        <taxon>Treponema</taxon>
        <taxon>environmental samples</taxon>
    </lineage>
</organism>
<evidence type="ECO:0000256" key="4">
    <source>
        <dbReference type="ARBA" id="ARBA00022723"/>
    </source>
</evidence>
<protein>
    <recommendedName>
        <fullName evidence="1">CO-methylating acetyl-CoA synthase</fullName>
        <ecNumber evidence="1">2.3.1.169</ecNumber>
    </recommendedName>
</protein>
<evidence type="ECO:0000256" key="1">
    <source>
        <dbReference type="ARBA" id="ARBA00012244"/>
    </source>
</evidence>
<proteinExistence type="predicted"/>
<dbReference type="SUPFAM" id="SSF56821">
    <property type="entry name" value="Prismane protein-like"/>
    <property type="match status" value="1"/>
</dbReference>
<gene>
    <name evidence="9" type="primary">acsB</name>
</gene>
<evidence type="ECO:0000256" key="2">
    <source>
        <dbReference type="ARBA" id="ARBA00022596"/>
    </source>
</evidence>
<dbReference type="Gene3D" id="3.40.1470.10">
    <property type="entry name" value="Bifunctional carbon monoxide dehydrogenase/acetyl-coa synthase(codh/acs), Chain M, domain 5"/>
    <property type="match status" value="1"/>
</dbReference>
<dbReference type="GO" id="GO:0046872">
    <property type="term" value="F:metal ion binding"/>
    <property type="evidence" value="ECO:0007669"/>
    <property type="project" value="UniProtKB-KW"/>
</dbReference>
<dbReference type="Gene3D" id="3.40.50.2030">
    <property type="match status" value="1"/>
</dbReference>
<sequence length="715" mass="79155">MKLLFNRVFDGADEMLAMAEKTLNETVKELGEGAPLAMPNTAYFLANHLAYLGKQVKTLGDLKACFEETKAQWNPRNQRLADAFKTGFGTVLAGEVVEACKYARSPTPYGEGDNREYWGHMSDAEVRELGVPLVTGDIPGFVVIIGPAPTDEEAAELIKGYQSRAIFVFLIGGVIDQAKRMNLNMNFSVRVVPVGPDLWHVAHIISVVNRAAMIFGNVQPGDQEEFDDYTFKRIRAFVNAYDPVPDLTVAYGGGAIAMGFPVITNSTKDVWPVPKSLIIQKDTKDWIETSLEARDIKIKVTKVDIPVAFSTAFEGEIIRRADMHIDIDGSKGNCFEWVDTKEANEVEDHKIELIGPDIDTVAEGSRSIMGFVVEIAGKNMQKDFEPVFERRIHHYLNYAEGVMHTGQRDLIRIRVSKAALAAGFRAKHFGEILYAKLKSDYEAIIDKVQVKIYTKPEDLERLKAEVNKVYLARDDRLKSLTDESVDVFYNCILCQSFSPAHVCVVTPERLGLCGAVSWLDAKATNEIDPNGSCQIVTKERVVDERLGIWEDVNEAVQTASHGSLESVTLYSILVDPMTSCGCFECICGIETTTNGVVIVNREHSGMTPLGMTFSEMASMTGGGVQTPGFMGHGKQFISSKKFMAAEGGPARIVWMPKLLKEFVGAKLNATAKELYGIDNYVDKIADETITEDAEKLVEFLTEKEHPVLQLEPLMS</sequence>
<keyword evidence="4" id="KW-0479">Metal-binding</keyword>
<dbReference type="GO" id="GO:0043884">
    <property type="term" value="F:CO-methylating acetyl-CoA synthase activity"/>
    <property type="evidence" value="ECO:0007669"/>
    <property type="project" value="UniProtKB-EC"/>
</dbReference>
<evidence type="ECO:0000256" key="5">
    <source>
        <dbReference type="ARBA" id="ARBA00023004"/>
    </source>
</evidence>
<accession>A0A387JU56</accession>
<dbReference type="InterPro" id="IPR004461">
    <property type="entry name" value="CO_DH/Ac-CoA_synth_bsu"/>
</dbReference>
<dbReference type="GO" id="GO:0006084">
    <property type="term" value="P:acetyl-CoA metabolic process"/>
    <property type="evidence" value="ECO:0007669"/>
    <property type="project" value="InterPro"/>
</dbReference>
<evidence type="ECO:0000313" key="9">
    <source>
        <dbReference type="EMBL" id="BBE38043.1"/>
    </source>
</evidence>
<dbReference type="Gene3D" id="3.30.1650.10">
    <property type="entry name" value="Bifunctional carbon monoxide dehydrogenase/acetyl-coa synthase(codh/acs), Chain M, domain 3"/>
    <property type="match status" value="1"/>
</dbReference>
<evidence type="ECO:0000259" key="8">
    <source>
        <dbReference type="Pfam" id="PF19436"/>
    </source>
</evidence>
<dbReference type="InterPro" id="IPR041350">
    <property type="entry name" value="CODH_A_N"/>
</dbReference>
<dbReference type="GO" id="GO:0051536">
    <property type="term" value="F:iron-sulfur cluster binding"/>
    <property type="evidence" value="ECO:0007669"/>
    <property type="project" value="UniProtKB-KW"/>
</dbReference>
<dbReference type="Gene3D" id="3.40.970.20">
    <property type="entry name" value="Carbon monoxide dehydrogenase alpha subunit. Chain D, domain 4"/>
    <property type="match status" value="1"/>
</dbReference>
<dbReference type="Gene3D" id="1.10.8.190">
    <property type="entry name" value="Carbon monoxide dehydrogenase alpha subunit. Chain M, domain 1"/>
    <property type="match status" value="1"/>
</dbReference>
<dbReference type="EC" id="2.3.1.169" evidence="1"/>
<dbReference type="NCBIfam" id="TIGR00316">
    <property type="entry name" value="cdhC"/>
    <property type="match status" value="1"/>
</dbReference>